<evidence type="ECO:0000313" key="4">
    <source>
        <dbReference type="Proteomes" id="UP000549457"/>
    </source>
</evidence>
<dbReference type="SUPFAM" id="SSF55961">
    <property type="entry name" value="Bet v1-like"/>
    <property type="match status" value="1"/>
</dbReference>
<dbReference type="Gene3D" id="3.90.380.10">
    <property type="entry name" value="Naphthalene 1,2-dioxygenase Alpha Subunit, Chain A, domain 1"/>
    <property type="match status" value="1"/>
</dbReference>
<proteinExistence type="predicted"/>
<evidence type="ECO:0000259" key="2">
    <source>
        <dbReference type="Pfam" id="PF19112"/>
    </source>
</evidence>
<evidence type="ECO:0000256" key="1">
    <source>
        <dbReference type="ARBA" id="ARBA00023002"/>
    </source>
</evidence>
<dbReference type="AlphaFoldDB" id="A0A840SLR4"/>
<comment type="caution">
    <text evidence="3">The sequence shown here is derived from an EMBL/GenBank/DDBJ whole genome shotgun (WGS) entry which is preliminary data.</text>
</comment>
<keyword evidence="4" id="KW-1185">Reference proteome</keyword>
<feature type="domain" description="Vanillate O-demethylase oxygenase-like C-terminal catalytic" evidence="2">
    <location>
        <begin position="101"/>
        <end position="272"/>
    </location>
</feature>
<sequence>MTSLMDARNDKAVWNCWYPIGSPIDLRRQRRTRTTLLDRDVSLTIHQTWIAAESGGRQLPTLERLGYVWTTLGEPAGLPPSLIEYYEVDRLAMNVWSTPLKCSGLRVIDNVIDNAHYAFLHPGILGDREHPDLPPYEAATEENGELWSRSHRAYLPITGEIAEYTYRLPNPYSVVLGIHRPTEAGETPRYDYLGVFCQPTSEESFIAHKMLAWIREDWMDEKRLRSDQQWISAQDKYALERHTDKKLPLDEATEASTALDRASLDYRAWLRRKDVRYGASRRAA</sequence>
<keyword evidence="1" id="KW-0560">Oxidoreductase</keyword>
<dbReference type="GO" id="GO:0051213">
    <property type="term" value="F:dioxygenase activity"/>
    <property type="evidence" value="ECO:0007669"/>
    <property type="project" value="UniProtKB-KW"/>
</dbReference>
<organism evidence="3 4">
    <name type="scientific">Amaricoccus macauensis</name>
    <dbReference type="NCBI Taxonomy" id="57001"/>
    <lineage>
        <taxon>Bacteria</taxon>
        <taxon>Pseudomonadati</taxon>
        <taxon>Pseudomonadota</taxon>
        <taxon>Alphaproteobacteria</taxon>
        <taxon>Rhodobacterales</taxon>
        <taxon>Paracoccaceae</taxon>
        <taxon>Amaricoccus</taxon>
    </lineage>
</organism>
<reference evidence="3 4" key="1">
    <citation type="submission" date="2020-08" db="EMBL/GenBank/DDBJ databases">
        <title>Genomic Encyclopedia of Type Strains, Phase IV (KMG-IV): sequencing the most valuable type-strain genomes for metagenomic binning, comparative biology and taxonomic classification.</title>
        <authorList>
            <person name="Goeker M."/>
        </authorList>
    </citation>
    <scope>NUCLEOTIDE SEQUENCE [LARGE SCALE GENOMIC DNA]</scope>
    <source>
        <strain evidence="3 4">DSM 101730</strain>
    </source>
</reference>
<dbReference type="Pfam" id="PF19112">
    <property type="entry name" value="VanA_C"/>
    <property type="match status" value="1"/>
</dbReference>
<gene>
    <name evidence="3" type="ORF">HNP73_000213</name>
</gene>
<dbReference type="RefSeq" id="WP_221288097.1">
    <property type="nucleotide sequence ID" value="NZ_JACHFM010000001.1"/>
</dbReference>
<keyword evidence="3" id="KW-0223">Dioxygenase</keyword>
<accession>A0A840SLR4</accession>
<protein>
    <submittedName>
        <fullName evidence="3">Phenylpropionate dioxygenase-like ring-hydroxylating dioxygenase large terminal subunit</fullName>
    </submittedName>
</protein>
<dbReference type="Proteomes" id="UP000549457">
    <property type="component" value="Unassembled WGS sequence"/>
</dbReference>
<dbReference type="EMBL" id="JACHFM010000001">
    <property type="protein sequence ID" value="MBB5220292.1"/>
    <property type="molecule type" value="Genomic_DNA"/>
</dbReference>
<dbReference type="InterPro" id="IPR044043">
    <property type="entry name" value="VanA_C_cat"/>
</dbReference>
<name>A0A840SLR4_9RHOB</name>
<evidence type="ECO:0000313" key="3">
    <source>
        <dbReference type="EMBL" id="MBB5220292.1"/>
    </source>
</evidence>